<dbReference type="Gene3D" id="3.30.430.20">
    <property type="entry name" value="Gnk2 domain, C-X8-C-X2-C motif"/>
    <property type="match status" value="1"/>
</dbReference>
<evidence type="ECO:0000259" key="15">
    <source>
        <dbReference type="PROSITE" id="PS51473"/>
    </source>
</evidence>
<dbReference type="OrthoDB" id="1908121at2759"/>
<evidence type="ECO:0000256" key="6">
    <source>
        <dbReference type="ARBA" id="ARBA00022777"/>
    </source>
</evidence>
<organism evidence="16 17">
    <name type="scientific">Ananas comosus</name>
    <name type="common">Pineapple</name>
    <name type="synonym">Ananas ananas</name>
    <dbReference type="NCBI Taxonomy" id="4615"/>
    <lineage>
        <taxon>Eukaryota</taxon>
        <taxon>Viridiplantae</taxon>
        <taxon>Streptophyta</taxon>
        <taxon>Embryophyta</taxon>
        <taxon>Tracheophyta</taxon>
        <taxon>Spermatophyta</taxon>
        <taxon>Magnoliopsida</taxon>
        <taxon>Liliopsida</taxon>
        <taxon>Poales</taxon>
        <taxon>Bromeliaceae</taxon>
        <taxon>Bromelioideae</taxon>
        <taxon>Ananas</taxon>
    </lineage>
</organism>
<dbReference type="Pfam" id="PF07714">
    <property type="entry name" value="PK_Tyr_Ser-Thr"/>
    <property type="match status" value="1"/>
</dbReference>
<dbReference type="InterPro" id="IPR001245">
    <property type="entry name" value="Ser-Thr/Tyr_kinase_cat_dom"/>
</dbReference>
<evidence type="ECO:0000256" key="3">
    <source>
        <dbReference type="ARBA" id="ARBA00022729"/>
    </source>
</evidence>
<dbReference type="Gene3D" id="3.30.200.20">
    <property type="entry name" value="Phosphorylase Kinase, domain 1"/>
    <property type="match status" value="1"/>
</dbReference>
<evidence type="ECO:0000256" key="11">
    <source>
        <dbReference type="SAM" id="MobiDB-lite"/>
    </source>
</evidence>
<keyword evidence="12" id="KW-0472">Membrane</keyword>
<evidence type="ECO:0000259" key="14">
    <source>
        <dbReference type="PROSITE" id="PS50011"/>
    </source>
</evidence>
<keyword evidence="1" id="KW-0723">Serine/threonine-protein kinase</keyword>
<feature type="domain" description="Protein kinase" evidence="14">
    <location>
        <begin position="243"/>
        <end position="530"/>
    </location>
</feature>
<dbReference type="CDD" id="cd23509">
    <property type="entry name" value="Gnk2-like"/>
    <property type="match status" value="1"/>
</dbReference>
<dbReference type="PANTHER" id="PTHR47973">
    <property type="entry name" value="CYSTEINE-RICH RECEPTOR-LIKE PROTEIN KINASE 3"/>
    <property type="match status" value="1"/>
</dbReference>
<dbReference type="SMART" id="SM00220">
    <property type="entry name" value="S_TKc"/>
    <property type="match status" value="1"/>
</dbReference>
<evidence type="ECO:0000313" key="16">
    <source>
        <dbReference type="Proteomes" id="UP000515123"/>
    </source>
</evidence>
<dbReference type="PROSITE" id="PS51473">
    <property type="entry name" value="GNK2"/>
    <property type="match status" value="1"/>
</dbReference>
<dbReference type="Pfam" id="PF01657">
    <property type="entry name" value="Stress-antifung"/>
    <property type="match status" value="1"/>
</dbReference>
<evidence type="ECO:0000256" key="7">
    <source>
        <dbReference type="ARBA" id="ARBA00022840"/>
    </source>
</evidence>
<reference evidence="16" key="1">
    <citation type="journal article" date="2015" name="Nat. Genet.">
        <title>The pineapple genome and the evolution of CAM photosynthesis.</title>
        <authorList>
            <person name="Ming R."/>
            <person name="VanBuren R."/>
            <person name="Wai C.M."/>
            <person name="Tang H."/>
            <person name="Schatz M.C."/>
            <person name="Bowers J.E."/>
            <person name="Lyons E."/>
            <person name="Wang M.L."/>
            <person name="Chen J."/>
            <person name="Biggers E."/>
            <person name="Zhang J."/>
            <person name="Huang L."/>
            <person name="Zhang L."/>
            <person name="Miao W."/>
            <person name="Zhang J."/>
            <person name="Ye Z."/>
            <person name="Miao C."/>
            <person name="Lin Z."/>
            <person name="Wang H."/>
            <person name="Zhou H."/>
            <person name="Yim W.C."/>
            <person name="Priest H.D."/>
            <person name="Zheng C."/>
            <person name="Woodhouse M."/>
            <person name="Edger P.P."/>
            <person name="Guyot R."/>
            <person name="Guo H.B."/>
            <person name="Guo H."/>
            <person name="Zheng G."/>
            <person name="Singh R."/>
            <person name="Sharma A."/>
            <person name="Min X."/>
            <person name="Zheng Y."/>
            <person name="Lee H."/>
            <person name="Gurtowski J."/>
            <person name="Sedlazeck F.J."/>
            <person name="Harkess A."/>
            <person name="McKain M.R."/>
            <person name="Liao Z."/>
            <person name="Fang J."/>
            <person name="Liu J."/>
            <person name="Zhang X."/>
            <person name="Zhang Q."/>
            <person name="Hu W."/>
            <person name="Qin Y."/>
            <person name="Wang K."/>
            <person name="Chen L.Y."/>
            <person name="Shirley N."/>
            <person name="Lin Y.R."/>
            <person name="Liu L.Y."/>
            <person name="Hernandez A.G."/>
            <person name="Wright C.L."/>
            <person name="Bulone V."/>
            <person name="Tuskan G.A."/>
            <person name="Heath K."/>
            <person name="Zee F."/>
            <person name="Moore P.H."/>
            <person name="Sunkar R."/>
            <person name="Leebens-Mack J.H."/>
            <person name="Mockler T."/>
            <person name="Bennetzen J.L."/>
            <person name="Freeling M."/>
            <person name="Sankoff D."/>
            <person name="Paterson A.H."/>
            <person name="Zhu X."/>
            <person name="Yang X."/>
            <person name="Smith J.A."/>
            <person name="Cushman J.C."/>
            <person name="Paull R.E."/>
            <person name="Yu Q."/>
        </authorList>
    </citation>
    <scope>NUCLEOTIDE SEQUENCE [LARGE SCALE GENOMIC DNA]</scope>
    <source>
        <strain evidence="16">cv. F153</strain>
    </source>
</reference>
<dbReference type="InterPro" id="IPR017441">
    <property type="entry name" value="Protein_kinase_ATP_BS"/>
</dbReference>
<reference evidence="17" key="2">
    <citation type="submission" date="2025-08" db="UniProtKB">
        <authorList>
            <consortium name="RefSeq"/>
        </authorList>
    </citation>
    <scope>IDENTIFICATION</scope>
    <source>
        <tissue evidence="17">Leaf</tissue>
    </source>
</reference>
<evidence type="ECO:0000256" key="1">
    <source>
        <dbReference type="ARBA" id="ARBA00022527"/>
    </source>
</evidence>
<dbReference type="InterPro" id="IPR008271">
    <property type="entry name" value="Ser/Thr_kinase_AS"/>
</dbReference>
<dbReference type="InterPro" id="IPR002902">
    <property type="entry name" value="GNK2"/>
</dbReference>
<dbReference type="InterPro" id="IPR038408">
    <property type="entry name" value="GNK2_sf"/>
</dbReference>
<keyword evidence="5 10" id="KW-0547">Nucleotide-binding</keyword>
<evidence type="ECO:0000256" key="9">
    <source>
        <dbReference type="ARBA" id="ARBA00023180"/>
    </source>
</evidence>
<feature type="region of interest" description="Disordered" evidence="11">
    <location>
        <begin position="519"/>
        <end position="570"/>
    </location>
</feature>
<evidence type="ECO:0000256" key="10">
    <source>
        <dbReference type="PROSITE-ProRule" id="PRU10141"/>
    </source>
</evidence>
<accession>A0A6P5G1J2</accession>
<keyword evidence="6" id="KW-0418">Kinase</keyword>
<evidence type="ECO:0000313" key="17">
    <source>
        <dbReference type="RefSeq" id="XP_020102481.1"/>
    </source>
</evidence>
<keyword evidence="12" id="KW-1133">Transmembrane helix</keyword>
<keyword evidence="9" id="KW-0325">Glycoprotein</keyword>
<keyword evidence="8" id="KW-0675">Receptor</keyword>
<sequence>MKPSSLLPFLLLLLLPTATAAAVTDDDAYSPAVILTVCGPAPTPDPTAFDINFATAMETLHQNISASGYGTTVAGAGAANAVYAVSECFAYVSPTTCQLCYAEIRLDIPRCLPADDSRVYLDGCFGRYAGRNVTGDAVDAADAAVCGNASVDAEDAAAFRDVAARLVGNLTTAAERCRTRLIIALTLTSAAVAALLVTVIWIKINSRTNLTDDTDGSRHIIRRISASHLSFKYEDLRKATDNFNLINKLGQGGFGSVYKGVLPDGKEIAVKRLFFNATQRADQFFNEVSLVSRVQHKNLVKLLGCSIEGPESLLVYEFLCNTSLDSFLFDSFKRNVLDWEKRLEIIVGTAEGLSYLHNASEVRIIHRDIKASNILLDERFKPKIADFGLARYFMEDQSHLSTGIAGTFGYMAPEYIVHGQLTEKADIYSYGILVLEIITGRKNNNSVDDSPEGQSLMSQIWRQFKSRTLIEMLDPCLRNRCSDEEALKVFQVGLLCSQASPNLRPPMWKVVEMLNSGSKELPSPTQPPFIDIKGSNANKSNSSESSSLLSSSSKSPFSLNKLSVSDMEAK</sequence>
<dbReference type="GO" id="GO:0005524">
    <property type="term" value="F:ATP binding"/>
    <property type="evidence" value="ECO:0007669"/>
    <property type="project" value="UniProtKB-UniRule"/>
</dbReference>
<name>A0A6P5G1J2_ANACO</name>
<dbReference type="InterPro" id="IPR011009">
    <property type="entry name" value="Kinase-like_dom_sf"/>
</dbReference>
<keyword evidence="4" id="KW-0677">Repeat</keyword>
<evidence type="ECO:0000256" key="4">
    <source>
        <dbReference type="ARBA" id="ARBA00022737"/>
    </source>
</evidence>
<evidence type="ECO:0000256" key="2">
    <source>
        <dbReference type="ARBA" id="ARBA00022679"/>
    </source>
</evidence>
<evidence type="ECO:0000256" key="12">
    <source>
        <dbReference type="SAM" id="Phobius"/>
    </source>
</evidence>
<dbReference type="SUPFAM" id="SSF56112">
    <property type="entry name" value="Protein kinase-like (PK-like)"/>
    <property type="match status" value="1"/>
</dbReference>
<feature type="domain" description="Gnk2-homologous" evidence="15">
    <location>
        <begin position="31"/>
        <end position="133"/>
    </location>
</feature>
<keyword evidence="12" id="KW-0812">Transmembrane</keyword>
<dbReference type="Gene3D" id="1.10.510.10">
    <property type="entry name" value="Transferase(Phosphotransferase) domain 1"/>
    <property type="match status" value="1"/>
</dbReference>
<dbReference type="AlphaFoldDB" id="A0A6P5G1J2"/>
<dbReference type="InterPro" id="IPR000719">
    <property type="entry name" value="Prot_kinase_dom"/>
</dbReference>
<dbReference type="PROSITE" id="PS50011">
    <property type="entry name" value="PROTEIN_KINASE_DOM"/>
    <property type="match status" value="1"/>
</dbReference>
<evidence type="ECO:0000256" key="5">
    <source>
        <dbReference type="ARBA" id="ARBA00022741"/>
    </source>
</evidence>
<dbReference type="GeneID" id="109720034"/>
<keyword evidence="16" id="KW-1185">Reference proteome</keyword>
<evidence type="ECO:0000256" key="8">
    <source>
        <dbReference type="ARBA" id="ARBA00023170"/>
    </source>
</evidence>
<feature type="transmembrane region" description="Helical" evidence="12">
    <location>
        <begin position="181"/>
        <end position="202"/>
    </location>
</feature>
<dbReference type="GO" id="GO:0004674">
    <property type="term" value="F:protein serine/threonine kinase activity"/>
    <property type="evidence" value="ECO:0007669"/>
    <property type="project" value="UniProtKB-KW"/>
</dbReference>
<keyword evidence="7 10" id="KW-0067">ATP-binding</keyword>
<keyword evidence="3 13" id="KW-0732">Signal</keyword>
<dbReference type="RefSeq" id="XP_020102481.1">
    <property type="nucleotide sequence ID" value="XM_020246892.1"/>
</dbReference>
<dbReference type="PROSITE" id="PS00107">
    <property type="entry name" value="PROTEIN_KINASE_ATP"/>
    <property type="match status" value="1"/>
</dbReference>
<evidence type="ECO:0000256" key="13">
    <source>
        <dbReference type="SAM" id="SignalP"/>
    </source>
</evidence>
<feature type="binding site" evidence="10">
    <location>
        <position position="271"/>
    </location>
    <ligand>
        <name>ATP</name>
        <dbReference type="ChEBI" id="CHEBI:30616"/>
    </ligand>
</feature>
<dbReference type="FunFam" id="1.10.510.10:FF:000336">
    <property type="entry name" value="Cysteine-rich receptor-like protein kinase 2"/>
    <property type="match status" value="1"/>
</dbReference>
<keyword evidence="2" id="KW-0808">Transferase</keyword>
<dbReference type="Proteomes" id="UP000515123">
    <property type="component" value="Linkage group 14"/>
</dbReference>
<dbReference type="InterPro" id="IPR052059">
    <property type="entry name" value="CR_Ser/Thr_kinase"/>
</dbReference>
<feature type="compositionally biased region" description="Low complexity" evidence="11">
    <location>
        <begin position="533"/>
        <end position="563"/>
    </location>
</feature>
<gene>
    <name evidence="17" type="primary">LOC109720034</name>
</gene>
<dbReference type="PROSITE" id="PS00108">
    <property type="entry name" value="PROTEIN_KINASE_ST"/>
    <property type="match status" value="1"/>
</dbReference>
<feature type="chain" id="PRO_5028095063" evidence="13">
    <location>
        <begin position="22"/>
        <end position="570"/>
    </location>
</feature>
<dbReference type="CDD" id="cd14066">
    <property type="entry name" value="STKc_IRAK"/>
    <property type="match status" value="1"/>
</dbReference>
<protein>
    <submittedName>
        <fullName evidence="17">Receptor-like protein kinase At4g00960</fullName>
    </submittedName>
</protein>
<dbReference type="FunFam" id="3.30.200.20:FF:000177">
    <property type="entry name" value="Cysteine-rich receptor-like protein kinase 2"/>
    <property type="match status" value="1"/>
</dbReference>
<feature type="signal peptide" evidence="13">
    <location>
        <begin position="1"/>
        <end position="21"/>
    </location>
</feature>
<proteinExistence type="predicted"/>